<dbReference type="PROSITE" id="PS51747">
    <property type="entry name" value="CYT_DCMP_DEAMINASES_2"/>
    <property type="match status" value="1"/>
</dbReference>
<evidence type="ECO:0000256" key="14">
    <source>
        <dbReference type="ARBA" id="ARBA00066550"/>
    </source>
</evidence>
<comment type="similarity">
    <text evidence="4">Belongs to the cytidine and deoxycytidylate deaminase family.</text>
</comment>
<evidence type="ECO:0000256" key="13">
    <source>
        <dbReference type="ARBA" id="ARBA00060700"/>
    </source>
</evidence>
<evidence type="ECO:0000256" key="10">
    <source>
        <dbReference type="ARBA" id="ARBA00023242"/>
    </source>
</evidence>
<dbReference type="PANTHER" id="PTHR11079:SF190">
    <property type="entry name" value="CYTOSINE DEAMINASE"/>
    <property type="match status" value="1"/>
</dbReference>
<dbReference type="GO" id="GO:0046087">
    <property type="term" value="P:cytidine metabolic process"/>
    <property type="evidence" value="ECO:0007669"/>
    <property type="project" value="TreeGrafter"/>
</dbReference>
<evidence type="ECO:0000256" key="11">
    <source>
        <dbReference type="ARBA" id="ARBA00050113"/>
    </source>
</evidence>
<comment type="subcellular location">
    <subcellularLocation>
        <location evidence="3">Cytoplasm</location>
    </subcellularLocation>
    <subcellularLocation>
        <location evidence="2">Nucleus</location>
    </subcellularLocation>
</comment>
<sequence length="169" mass="19086">MKWEECDRIGIEKALEQAHKSFAEGGIPIGCALVGSDKTVLGLGHNERIQKSSAILHAEISAFENAGRLKASVYRNATLYTTLSPCSMCTGAILLYRIPRIVILEHVTFLGGEELLKEHGVEVIVHDNKECKELMARFIEEKPEARQIFFFRHQNQYQSLQFIRNGTKI</sequence>
<dbReference type="FunFam" id="3.40.140.10:FF:000016">
    <property type="entry name" value="Cytosine deaminase"/>
    <property type="match status" value="1"/>
</dbReference>
<protein>
    <recommendedName>
        <fullName evidence="15">Cytosine deaminase</fullName>
        <ecNumber evidence="14">3.5.4.1</ecNumber>
    </recommendedName>
    <alternativeName>
        <fullName evidence="16">Cytosine aminohydrolase</fullName>
    </alternativeName>
</protein>
<dbReference type="Gene3D" id="3.40.140.10">
    <property type="entry name" value="Cytidine Deaminase, domain 2"/>
    <property type="match status" value="1"/>
</dbReference>
<evidence type="ECO:0000256" key="6">
    <source>
        <dbReference type="ARBA" id="ARBA00022490"/>
    </source>
</evidence>
<comment type="cofactor">
    <cofactor evidence="1">
        <name>Zn(2+)</name>
        <dbReference type="ChEBI" id="CHEBI:29105"/>
    </cofactor>
</comment>
<dbReference type="GO" id="GO:0019858">
    <property type="term" value="P:cytosine metabolic process"/>
    <property type="evidence" value="ECO:0007669"/>
    <property type="project" value="UniProtKB-ARBA"/>
</dbReference>
<evidence type="ECO:0000259" key="17">
    <source>
        <dbReference type="PROSITE" id="PS51747"/>
    </source>
</evidence>
<evidence type="ECO:0000256" key="8">
    <source>
        <dbReference type="ARBA" id="ARBA00022801"/>
    </source>
</evidence>
<dbReference type="CDD" id="cd01285">
    <property type="entry name" value="nucleoside_deaminase"/>
    <property type="match status" value="1"/>
</dbReference>
<dbReference type="OrthoDB" id="408702at2759"/>
<dbReference type="GO" id="GO:0004131">
    <property type="term" value="F:cytosine deaminase activity"/>
    <property type="evidence" value="ECO:0007669"/>
    <property type="project" value="UniProtKB-EC"/>
</dbReference>
<keyword evidence="9" id="KW-0862">Zinc</keyword>
<organism evidence="18 19">
    <name type="scientific">Rhodocollybia butyracea</name>
    <dbReference type="NCBI Taxonomy" id="206335"/>
    <lineage>
        <taxon>Eukaryota</taxon>
        <taxon>Fungi</taxon>
        <taxon>Dikarya</taxon>
        <taxon>Basidiomycota</taxon>
        <taxon>Agaricomycotina</taxon>
        <taxon>Agaricomycetes</taxon>
        <taxon>Agaricomycetidae</taxon>
        <taxon>Agaricales</taxon>
        <taxon>Marasmiineae</taxon>
        <taxon>Omphalotaceae</taxon>
        <taxon>Rhodocollybia</taxon>
    </lineage>
</organism>
<dbReference type="SUPFAM" id="SSF53927">
    <property type="entry name" value="Cytidine deaminase-like"/>
    <property type="match status" value="1"/>
</dbReference>
<gene>
    <name evidence="18" type="ORF">BDP27DRAFT_1221590</name>
</gene>
<keyword evidence="19" id="KW-1185">Reference proteome</keyword>
<dbReference type="PANTHER" id="PTHR11079">
    <property type="entry name" value="CYTOSINE DEAMINASE FAMILY MEMBER"/>
    <property type="match status" value="1"/>
</dbReference>
<dbReference type="GO" id="GO:0008835">
    <property type="term" value="F:diaminohydroxyphosphoribosylaminopyrimidine deaminase activity"/>
    <property type="evidence" value="ECO:0007669"/>
    <property type="project" value="TreeGrafter"/>
</dbReference>
<dbReference type="EC" id="3.5.4.1" evidence="14"/>
<comment type="function">
    <text evidence="12">Catalyzes the hydrolytic deamination of cytosine to uracil or 5-methylcytosine to thymine. Is involved in the pyrimidine salvage pathway, which allows the cell to utilize cytosine for pyrimidine nucleotide synthesis.</text>
</comment>
<comment type="pathway">
    <text evidence="13">Pyrimidine metabolism; UMP biosynthesis via salvage pathway; uracil from cytosine: step 1/1.</text>
</comment>
<dbReference type="InterPro" id="IPR016193">
    <property type="entry name" value="Cytidine_deaminase-like"/>
</dbReference>
<evidence type="ECO:0000256" key="3">
    <source>
        <dbReference type="ARBA" id="ARBA00004496"/>
    </source>
</evidence>
<keyword evidence="6" id="KW-0963">Cytoplasm</keyword>
<accession>A0A9P5U8J1</accession>
<dbReference type="AlphaFoldDB" id="A0A9P5U8J1"/>
<feature type="domain" description="CMP/dCMP-type deaminase" evidence="17">
    <location>
        <begin position="5"/>
        <end position="123"/>
    </location>
</feature>
<evidence type="ECO:0000256" key="15">
    <source>
        <dbReference type="ARBA" id="ARBA00074321"/>
    </source>
</evidence>
<evidence type="ECO:0000313" key="18">
    <source>
        <dbReference type="EMBL" id="KAF9069977.1"/>
    </source>
</evidence>
<dbReference type="Proteomes" id="UP000772434">
    <property type="component" value="Unassembled WGS sequence"/>
</dbReference>
<dbReference type="GO" id="GO:0005737">
    <property type="term" value="C:cytoplasm"/>
    <property type="evidence" value="ECO:0007669"/>
    <property type="project" value="UniProtKB-SubCell"/>
</dbReference>
<evidence type="ECO:0000256" key="2">
    <source>
        <dbReference type="ARBA" id="ARBA00004123"/>
    </source>
</evidence>
<keyword evidence="8" id="KW-0378">Hydrolase</keyword>
<keyword evidence="7" id="KW-0479">Metal-binding</keyword>
<evidence type="ECO:0000256" key="9">
    <source>
        <dbReference type="ARBA" id="ARBA00022833"/>
    </source>
</evidence>
<evidence type="ECO:0000313" key="19">
    <source>
        <dbReference type="Proteomes" id="UP000772434"/>
    </source>
</evidence>
<comment type="caution">
    <text evidence="18">The sequence shown here is derived from an EMBL/GenBank/DDBJ whole genome shotgun (WGS) entry which is preliminary data.</text>
</comment>
<comment type="catalytic activity">
    <reaction evidence="11">
        <text>cytosine + H2O + H(+) = uracil + NH4(+)</text>
        <dbReference type="Rhea" id="RHEA:20605"/>
        <dbReference type="ChEBI" id="CHEBI:15377"/>
        <dbReference type="ChEBI" id="CHEBI:15378"/>
        <dbReference type="ChEBI" id="CHEBI:16040"/>
        <dbReference type="ChEBI" id="CHEBI:17568"/>
        <dbReference type="ChEBI" id="CHEBI:28938"/>
        <dbReference type="EC" id="3.5.4.1"/>
    </reaction>
</comment>
<dbReference type="GO" id="GO:0008655">
    <property type="term" value="P:pyrimidine-containing compound salvage"/>
    <property type="evidence" value="ECO:0007669"/>
    <property type="project" value="TreeGrafter"/>
</dbReference>
<evidence type="ECO:0000256" key="4">
    <source>
        <dbReference type="ARBA" id="ARBA00006576"/>
    </source>
</evidence>
<dbReference type="GO" id="GO:0005634">
    <property type="term" value="C:nucleus"/>
    <property type="evidence" value="ECO:0007669"/>
    <property type="project" value="UniProtKB-SubCell"/>
</dbReference>
<name>A0A9P5U8J1_9AGAR</name>
<dbReference type="GO" id="GO:0046872">
    <property type="term" value="F:metal ion binding"/>
    <property type="evidence" value="ECO:0007669"/>
    <property type="project" value="UniProtKB-KW"/>
</dbReference>
<keyword evidence="10" id="KW-0539">Nucleus</keyword>
<dbReference type="InterPro" id="IPR002125">
    <property type="entry name" value="CMP_dCMP_dom"/>
</dbReference>
<comment type="subunit">
    <text evidence="5">Homodimer.</text>
</comment>
<dbReference type="EMBL" id="JADNRY010000045">
    <property type="protein sequence ID" value="KAF9069977.1"/>
    <property type="molecule type" value="Genomic_DNA"/>
</dbReference>
<evidence type="ECO:0000256" key="5">
    <source>
        <dbReference type="ARBA" id="ARBA00011738"/>
    </source>
</evidence>
<evidence type="ECO:0000256" key="1">
    <source>
        <dbReference type="ARBA" id="ARBA00001947"/>
    </source>
</evidence>
<reference evidence="18" key="1">
    <citation type="submission" date="2020-11" db="EMBL/GenBank/DDBJ databases">
        <authorList>
            <consortium name="DOE Joint Genome Institute"/>
            <person name="Ahrendt S."/>
            <person name="Riley R."/>
            <person name="Andreopoulos W."/>
            <person name="Labutti K."/>
            <person name="Pangilinan J."/>
            <person name="Ruiz-Duenas F.J."/>
            <person name="Barrasa J.M."/>
            <person name="Sanchez-Garcia M."/>
            <person name="Camarero S."/>
            <person name="Miyauchi S."/>
            <person name="Serrano A."/>
            <person name="Linde D."/>
            <person name="Babiker R."/>
            <person name="Drula E."/>
            <person name="Ayuso-Fernandez I."/>
            <person name="Pacheco R."/>
            <person name="Padilla G."/>
            <person name="Ferreira P."/>
            <person name="Barriuso J."/>
            <person name="Kellner H."/>
            <person name="Castanera R."/>
            <person name="Alfaro M."/>
            <person name="Ramirez L."/>
            <person name="Pisabarro A.G."/>
            <person name="Kuo A."/>
            <person name="Tritt A."/>
            <person name="Lipzen A."/>
            <person name="He G."/>
            <person name="Yan M."/>
            <person name="Ng V."/>
            <person name="Cullen D."/>
            <person name="Martin F."/>
            <person name="Rosso M.-N."/>
            <person name="Henrissat B."/>
            <person name="Hibbett D."/>
            <person name="Martinez A.T."/>
            <person name="Grigoriev I.V."/>
        </authorList>
    </citation>
    <scope>NUCLEOTIDE SEQUENCE</scope>
    <source>
        <strain evidence="18">AH 40177</strain>
    </source>
</reference>
<proteinExistence type="inferred from homology"/>
<evidence type="ECO:0000256" key="16">
    <source>
        <dbReference type="ARBA" id="ARBA00084039"/>
    </source>
</evidence>
<dbReference type="Pfam" id="PF00383">
    <property type="entry name" value="dCMP_cyt_deam_1"/>
    <property type="match status" value="1"/>
</dbReference>
<evidence type="ECO:0000256" key="7">
    <source>
        <dbReference type="ARBA" id="ARBA00022723"/>
    </source>
</evidence>
<evidence type="ECO:0000256" key="12">
    <source>
        <dbReference type="ARBA" id="ARBA00056232"/>
    </source>
</evidence>